<dbReference type="InterPro" id="IPR008972">
    <property type="entry name" value="Cupredoxin"/>
</dbReference>
<dbReference type="PANTHER" id="PTHR34883">
    <property type="entry name" value="SERINE-RICH PROTEIN, PUTATIVE-RELATED-RELATED"/>
    <property type="match status" value="1"/>
</dbReference>
<feature type="signal peptide" evidence="2">
    <location>
        <begin position="1"/>
        <end position="19"/>
    </location>
</feature>
<dbReference type="Proteomes" id="UP000298030">
    <property type="component" value="Unassembled WGS sequence"/>
</dbReference>
<dbReference type="InterPro" id="IPR052953">
    <property type="entry name" value="Ser-rich/MCO-related"/>
</dbReference>
<keyword evidence="4" id="KW-1185">Reference proteome</keyword>
<dbReference type="OrthoDB" id="1921208at2759"/>
<feature type="compositionally biased region" description="Low complexity" evidence="1">
    <location>
        <begin position="145"/>
        <end position="161"/>
    </location>
</feature>
<dbReference type="AlphaFoldDB" id="A0A4Y7T1L9"/>
<feature type="region of interest" description="Disordered" evidence="1">
    <location>
        <begin position="322"/>
        <end position="357"/>
    </location>
</feature>
<dbReference type="PANTHER" id="PTHR34883:SF15">
    <property type="entry name" value="EXTRACELLULAR SERINE-RICH PROTEIN"/>
    <property type="match status" value="1"/>
</dbReference>
<comment type="caution">
    <text evidence="3">The sequence shown here is derived from an EMBL/GenBank/DDBJ whole genome shotgun (WGS) entry which is preliminary data.</text>
</comment>
<sequence>MHSSIVALGLAALASSVSAVTYDVNVGPNGQFVYDPPYVNAVYGDVVRFHFNPKNHTVTQSAFDPPCVPLAGEPFRTGFVPVAPGTDPLPTFDFHVPDNHGAPLWFYCGQTGHCGQGMVFAINPPAPPAQNSFEAFRDLAIARNGTSATAPPAGSATSTAPDNYTTPPPPQWTMATATVTWGESTYETVYTSYAGTPEPTPAVTPQDHRIVVGADGQLSYNPANITAAINDTVTFEFRPKNHTVTQSTFSNPCEGKPDGFKSGFRPIAADSADVSTFTIKINDTAPIWGYCGQTGHCQAGMVFSINAVESGPNNFAAFQQLARRPTNSSSSTDGGDANTGNGGNTTDGGNGGNSGNGNGAGMITPTVGISAFTFALAGLTAMLL</sequence>
<organism evidence="3 4">
    <name type="scientific">Coprinellus micaceus</name>
    <name type="common">Glistening ink-cap mushroom</name>
    <name type="synonym">Coprinus micaceus</name>
    <dbReference type="NCBI Taxonomy" id="71717"/>
    <lineage>
        <taxon>Eukaryota</taxon>
        <taxon>Fungi</taxon>
        <taxon>Dikarya</taxon>
        <taxon>Basidiomycota</taxon>
        <taxon>Agaricomycotina</taxon>
        <taxon>Agaricomycetes</taxon>
        <taxon>Agaricomycetidae</taxon>
        <taxon>Agaricales</taxon>
        <taxon>Agaricineae</taxon>
        <taxon>Psathyrellaceae</taxon>
        <taxon>Coprinellus</taxon>
    </lineage>
</organism>
<feature type="chain" id="PRO_5021230993" description="Cupredoxin" evidence="2">
    <location>
        <begin position="20"/>
        <end position="384"/>
    </location>
</feature>
<accession>A0A4Y7T1L9</accession>
<gene>
    <name evidence="3" type="ORF">FA13DRAFT_1794814</name>
</gene>
<dbReference type="SUPFAM" id="SSF49503">
    <property type="entry name" value="Cupredoxins"/>
    <property type="match status" value="2"/>
</dbReference>
<evidence type="ECO:0000313" key="4">
    <source>
        <dbReference type="Proteomes" id="UP000298030"/>
    </source>
</evidence>
<dbReference type="EMBL" id="QPFP01000040">
    <property type="protein sequence ID" value="TEB27419.1"/>
    <property type="molecule type" value="Genomic_DNA"/>
</dbReference>
<keyword evidence="2" id="KW-0732">Signal</keyword>
<evidence type="ECO:0000256" key="1">
    <source>
        <dbReference type="SAM" id="MobiDB-lite"/>
    </source>
</evidence>
<feature type="region of interest" description="Disordered" evidence="1">
    <location>
        <begin position="145"/>
        <end position="168"/>
    </location>
</feature>
<evidence type="ECO:0000313" key="3">
    <source>
        <dbReference type="EMBL" id="TEB27419.1"/>
    </source>
</evidence>
<protein>
    <recommendedName>
        <fullName evidence="5">Cupredoxin</fullName>
    </recommendedName>
</protein>
<dbReference type="STRING" id="71717.A0A4Y7T1L9"/>
<name>A0A4Y7T1L9_COPMI</name>
<proteinExistence type="predicted"/>
<dbReference type="Gene3D" id="2.60.40.420">
    <property type="entry name" value="Cupredoxins - blue copper proteins"/>
    <property type="match status" value="2"/>
</dbReference>
<evidence type="ECO:0008006" key="5">
    <source>
        <dbReference type="Google" id="ProtNLM"/>
    </source>
</evidence>
<evidence type="ECO:0000256" key="2">
    <source>
        <dbReference type="SAM" id="SignalP"/>
    </source>
</evidence>
<reference evidence="3 4" key="1">
    <citation type="journal article" date="2019" name="Nat. Ecol. Evol.">
        <title>Megaphylogeny resolves global patterns of mushroom evolution.</title>
        <authorList>
            <person name="Varga T."/>
            <person name="Krizsan K."/>
            <person name="Foldi C."/>
            <person name="Dima B."/>
            <person name="Sanchez-Garcia M."/>
            <person name="Sanchez-Ramirez S."/>
            <person name="Szollosi G.J."/>
            <person name="Szarkandi J.G."/>
            <person name="Papp V."/>
            <person name="Albert L."/>
            <person name="Andreopoulos W."/>
            <person name="Angelini C."/>
            <person name="Antonin V."/>
            <person name="Barry K.W."/>
            <person name="Bougher N.L."/>
            <person name="Buchanan P."/>
            <person name="Buyck B."/>
            <person name="Bense V."/>
            <person name="Catcheside P."/>
            <person name="Chovatia M."/>
            <person name="Cooper J."/>
            <person name="Damon W."/>
            <person name="Desjardin D."/>
            <person name="Finy P."/>
            <person name="Geml J."/>
            <person name="Haridas S."/>
            <person name="Hughes K."/>
            <person name="Justo A."/>
            <person name="Karasinski D."/>
            <person name="Kautmanova I."/>
            <person name="Kiss B."/>
            <person name="Kocsube S."/>
            <person name="Kotiranta H."/>
            <person name="LaButti K.M."/>
            <person name="Lechner B.E."/>
            <person name="Liimatainen K."/>
            <person name="Lipzen A."/>
            <person name="Lukacs Z."/>
            <person name="Mihaltcheva S."/>
            <person name="Morgado L.N."/>
            <person name="Niskanen T."/>
            <person name="Noordeloos M.E."/>
            <person name="Ohm R.A."/>
            <person name="Ortiz-Santana B."/>
            <person name="Ovrebo C."/>
            <person name="Racz N."/>
            <person name="Riley R."/>
            <person name="Savchenko A."/>
            <person name="Shiryaev A."/>
            <person name="Soop K."/>
            <person name="Spirin V."/>
            <person name="Szebenyi C."/>
            <person name="Tomsovsky M."/>
            <person name="Tulloss R.E."/>
            <person name="Uehling J."/>
            <person name="Grigoriev I.V."/>
            <person name="Vagvolgyi C."/>
            <person name="Papp T."/>
            <person name="Martin F.M."/>
            <person name="Miettinen O."/>
            <person name="Hibbett D.S."/>
            <person name="Nagy L.G."/>
        </authorList>
    </citation>
    <scope>NUCLEOTIDE SEQUENCE [LARGE SCALE GENOMIC DNA]</scope>
    <source>
        <strain evidence="3 4">FP101781</strain>
    </source>
</reference>
<dbReference type="CDD" id="cd00920">
    <property type="entry name" value="Cupredoxin"/>
    <property type="match status" value="2"/>
</dbReference>
<feature type="compositionally biased region" description="Gly residues" evidence="1">
    <location>
        <begin position="340"/>
        <end position="357"/>
    </location>
</feature>